<dbReference type="Pfam" id="PF01037">
    <property type="entry name" value="AsnC_trans_reg"/>
    <property type="match status" value="1"/>
</dbReference>
<dbReference type="InterPro" id="IPR019888">
    <property type="entry name" value="Tscrpt_reg_AsnC-like"/>
</dbReference>
<evidence type="ECO:0000256" key="1">
    <source>
        <dbReference type="ARBA" id="ARBA00023015"/>
    </source>
</evidence>
<evidence type="ECO:0000259" key="4">
    <source>
        <dbReference type="PROSITE" id="PS50956"/>
    </source>
</evidence>
<dbReference type="InterPro" id="IPR036388">
    <property type="entry name" value="WH-like_DNA-bd_sf"/>
</dbReference>
<dbReference type="OrthoDB" id="4411089at2"/>
<comment type="caution">
    <text evidence="5">The sequence shown here is derived from an EMBL/GenBank/DDBJ whole genome shotgun (WGS) entry which is preliminary data.</text>
</comment>
<dbReference type="InterPro" id="IPR011991">
    <property type="entry name" value="ArsR-like_HTH"/>
</dbReference>
<dbReference type="SMART" id="SM00344">
    <property type="entry name" value="HTH_ASNC"/>
    <property type="match status" value="1"/>
</dbReference>
<dbReference type="PRINTS" id="PR00033">
    <property type="entry name" value="HTHASNC"/>
</dbReference>
<dbReference type="GO" id="GO:0005829">
    <property type="term" value="C:cytosol"/>
    <property type="evidence" value="ECO:0007669"/>
    <property type="project" value="TreeGrafter"/>
</dbReference>
<dbReference type="GO" id="GO:0043200">
    <property type="term" value="P:response to amino acid"/>
    <property type="evidence" value="ECO:0007669"/>
    <property type="project" value="TreeGrafter"/>
</dbReference>
<proteinExistence type="predicted"/>
<dbReference type="InterPro" id="IPR019887">
    <property type="entry name" value="Tscrpt_reg_AsnC/Lrp_C"/>
</dbReference>
<evidence type="ECO:0000256" key="2">
    <source>
        <dbReference type="ARBA" id="ARBA00023125"/>
    </source>
</evidence>
<dbReference type="Gene3D" id="1.10.10.10">
    <property type="entry name" value="Winged helix-like DNA-binding domain superfamily/Winged helix DNA-binding domain"/>
    <property type="match status" value="1"/>
</dbReference>
<keyword evidence="1" id="KW-0805">Transcription regulation</keyword>
<protein>
    <submittedName>
        <fullName evidence="5">AsnC family transcriptional regulator</fullName>
    </submittedName>
</protein>
<dbReference type="SUPFAM" id="SSF54909">
    <property type="entry name" value="Dimeric alpha+beta barrel"/>
    <property type="match status" value="1"/>
</dbReference>
<evidence type="ECO:0000313" key="6">
    <source>
        <dbReference type="Proteomes" id="UP000295344"/>
    </source>
</evidence>
<dbReference type="Gene3D" id="3.30.70.920">
    <property type="match status" value="1"/>
</dbReference>
<dbReference type="InterPro" id="IPR000485">
    <property type="entry name" value="AsnC-type_HTH_dom"/>
</dbReference>
<dbReference type="RefSeq" id="WP_133765490.1">
    <property type="nucleotide sequence ID" value="NZ_BAAARP010000001.1"/>
</dbReference>
<dbReference type="Pfam" id="PF13412">
    <property type="entry name" value="HTH_24"/>
    <property type="match status" value="1"/>
</dbReference>
<name>A0A4R7FSI3_9MICO</name>
<dbReference type="InterPro" id="IPR036390">
    <property type="entry name" value="WH_DNA-bd_sf"/>
</dbReference>
<dbReference type="GO" id="GO:0043565">
    <property type="term" value="F:sequence-specific DNA binding"/>
    <property type="evidence" value="ECO:0007669"/>
    <property type="project" value="InterPro"/>
</dbReference>
<accession>A0A4R7FSI3</accession>
<reference evidence="5 6" key="1">
    <citation type="submission" date="2019-03" db="EMBL/GenBank/DDBJ databases">
        <title>Genomic Encyclopedia of Archaeal and Bacterial Type Strains, Phase II (KMG-II): from individual species to whole genera.</title>
        <authorList>
            <person name="Goeker M."/>
        </authorList>
    </citation>
    <scope>NUCLEOTIDE SEQUENCE [LARGE SCALE GENOMIC DNA]</scope>
    <source>
        <strain evidence="5 6">DSM 24782</strain>
    </source>
</reference>
<keyword evidence="2" id="KW-0238">DNA-binding</keyword>
<dbReference type="InterPro" id="IPR011008">
    <property type="entry name" value="Dimeric_a/b-barrel"/>
</dbReference>
<evidence type="ECO:0000256" key="3">
    <source>
        <dbReference type="ARBA" id="ARBA00023163"/>
    </source>
</evidence>
<dbReference type="AlphaFoldDB" id="A0A4R7FSI3"/>
<evidence type="ECO:0000313" key="5">
    <source>
        <dbReference type="EMBL" id="TDS80821.1"/>
    </source>
</evidence>
<dbReference type="PANTHER" id="PTHR30154:SF54">
    <property type="entry name" value="POSSIBLE TRANSCRIPTIONAL REGULATORY PROTEIN (PROBABLY LRP_ASNC-FAMILY)"/>
    <property type="match status" value="1"/>
</dbReference>
<dbReference type="SUPFAM" id="SSF46785">
    <property type="entry name" value="Winged helix' DNA-binding domain"/>
    <property type="match status" value="1"/>
</dbReference>
<keyword evidence="6" id="KW-1185">Reference proteome</keyword>
<keyword evidence="3" id="KW-0804">Transcription</keyword>
<dbReference type="PANTHER" id="PTHR30154">
    <property type="entry name" value="LEUCINE-RESPONSIVE REGULATORY PROTEIN"/>
    <property type="match status" value="1"/>
</dbReference>
<gene>
    <name evidence="5" type="ORF">CLV52_1391</name>
</gene>
<dbReference type="PROSITE" id="PS50956">
    <property type="entry name" value="HTH_ASNC_2"/>
    <property type="match status" value="1"/>
</dbReference>
<dbReference type="Proteomes" id="UP000295344">
    <property type="component" value="Unassembled WGS sequence"/>
</dbReference>
<sequence length="174" mass="18714">MDRSDDGAVVRAVSKDVRGPGGLDDLDRRILEVLRDDARMSNAELAAAVGVAPSTAHVRLRSLRERGVISGFVTSVDQRRLGRGLQALVHVGLRPGARRASIEDFAREIRGLPQVLQVFFLGGVDDFIVHVAVSDSSALRAFVVDHLSSKPTVASTTTSIVFDYYRNGVAASFG</sequence>
<feature type="domain" description="HTH asnC-type" evidence="4">
    <location>
        <begin position="23"/>
        <end position="84"/>
    </location>
</feature>
<dbReference type="CDD" id="cd00090">
    <property type="entry name" value="HTH_ARSR"/>
    <property type="match status" value="1"/>
</dbReference>
<organism evidence="5 6">
    <name type="scientific">Amnibacterium kyonggiense</name>
    <dbReference type="NCBI Taxonomy" id="595671"/>
    <lineage>
        <taxon>Bacteria</taxon>
        <taxon>Bacillati</taxon>
        <taxon>Actinomycetota</taxon>
        <taxon>Actinomycetes</taxon>
        <taxon>Micrococcales</taxon>
        <taxon>Microbacteriaceae</taxon>
        <taxon>Amnibacterium</taxon>
    </lineage>
</organism>
<dbReference type="EMBL" id="SOAM01000001">
    <property type="protein sequence ID" value="TDS80821.1"/>
    <property type="molecule type" value="Genomic_DNA"/>
</dbReference>